<dbReference type="OrthoDB" id="258392at2759"/>
<evidence type="ECO:0008006" key="4">
    <source>
        <dbReference type="Google" id="ProtNLM"/>
    </source>
</evidence>
<dbReference type="GO" id="GO:0016791">
    <property type="term" value="F:phosphatase activity"/>
    <property type="evidence" value="ECO:0007669"/>
    <property type="project" value="TreeGrafter"/>
</dbReference>
<comment type="similarity">
    <text evidence="1">Belongs to the histidine acid phosphatase family.</text>
</comment>
<protein>
    <recommendedName>
        <fullName evidence="4">Histidine acid phosphatase</fullName>
    </recommendedName>
</protein>
<dbReference type="InterPro" id="IPR050645">
    <property type="entry name" value="Histidine_acid_phosphatase"/>
</dbReference>
<feature type="non-terminal residue" evidence="2">
    <location>
        <position position="118"/>
    </location>
</feature>
<evidence type="ECO:0000313" key="3">
    <source>
        <dbReference type="Proteomes" id="UP000230423"/>
    </source>
</evidence>
<feature type="non-terminal residue" evidence="2">
    <location>
        <position position="1"/>
    </location>
</feature>
<reference evidence="2 3" key="1">
    <citation type="submission" date="2015-09" db="EMBL/GenBank/DDBJ databases">
        <title>Draft genome of the parasitic nematode Teladorsagia circumcincta isolate WARC Sus (inbred).</title>
        <authorList>
            <person name="Mitreva M."/>
        </authorList>
    </citation>
    <scope>NUCLEOTIDE SEQUENCE [LARGE SCALE GENOMIC DNA]</scope>
    <source>
        <strain evidence="2 3">S</strain>
    </source>
</reference>
<dbReference type="Gene3D" id="3.40.50.1240">
    <property type="entry name" value="Phosphoglycerate mutase-like"/>
    <property type="match status" value="1"/>
</dbReference>
<accession>A0A2G9TLL8</accession>
<dbReference type="InterPro" id="IPR029033">
    <property type="entry name" value="His_PPase_superfam"/>
</dbReference>
<dbReference type="InterPro" id="IPR000560">
    <property type="entry name" value="His_Pase_clade-2"/>
</dbReference>
<dbReference type="AlphaFoldDB" id="A0A2G9TLL8"/>
<organism evidence="2 3">
    <name type="scientific">Teladorsagia circumcincta</name>
    <name type="common">Brown stomach worm</name>
    <name type="synonym">Ostertagia circumcincta</name>
    <dbReference type="NCBI Taxonomy" id="45464"/>
    <lineage>
        <taxon>Eukaryota</taxon>
        <taxon>Metazoa</taxon>
        <taxon>Ecdysozoa</taxon>
        <taxon>Nematoda</taxon>
        <taxon>Chromadorea</taxon>
        <taxon>Rhabditida</taxon>
        <taxon>Rhabditina</taxon>
        <taxon>Rhabditomorpha</taxon>
        <taxon>Strongyloidea</taxon>
        <taxon>Trichostrongylidae</taxon>
        <taxon>Teladorsagia</taxon>
    </lineage>
</organism>
<dbReference type="EMBL" id="KZ359474">
    <property type="protein sequence ID" value="PIO58899.1"/>
    <property type="molecule type" value="Genomic_DNA"/>
</dbReference>
<name>A0A2G9TLL8_TELCI</name>
<dbReference type="Proteomes" id="UP000230423">
    <property type="component" value="Unassembled WGS sequence"/>
</dbReference>
<dbReference type="PANTHER" id="PTHR11567">
    <property type="entry name" value="ACID PHOSPHATASE-RELATED"/>
    <property type="match status" value="1"/>
</dbReference>
<gene>
    <name evidence="2" type="ORF">TELCIR_19654</name>
</gene>
<sequence length="118" mass="13059">LIGGYLLNNFVSNAKKVANGSMENPKKMLLYSSHDGTLLSLMYAMGVANNLMIPYASAVIMEIFKEGNEYQVELLFRNDSTRAAYPMKIPNCGSPCTVGNMAKQYQSMLLSSYADQQK</sequence>
<proteinExistence type="inferred from homology"/>
<dbReference type="SUPFAM" id="SSF53254">
    <property type="entry name" value="Phosphoglycerate mutase-like"/>
    <property type="match status" value="1"/>
</dbReference>
<dbReference type="PANTHER" id="PTHR11567:SF210">
    <property type="entry name" value="ACID PHOSPHATASE 5-RELATED"/>
    <property type="match status" value="1"/>
</dbReference>
<keyword evidence="3" id="KW-1185">Reference proteome</keyword>
<dbReference type="Pfam" id="PF00328">
    <property type="entry name" value="His_Phos_2"/>
    <property type="match status" value="1"/>
</dbReference>
<evidence type="ECO:0000256" key="1">
    <source>
        <dbReference type="ARBA" id="ARBA00005375"/>
    </source>
</evidence>
<dbReference type="CDD" id="cd07061">
    <property type="entry name" value="HP_HAP_like"/>
    <property type="match status" value="1"/>
</dbReference>
<evidence type="ECO:0000313" key="2">
    <source>
        <dbReference type="EMBL" id="PIO58899.1"/>
    </source>
</evidence>